<evidence type="ECO:0000313" key="3">
    <source>
        <dbReference type="Proteomes" id="UP000070328"/>
    </source>
</evidence>
<reference evidence="2 3" key="1">
    <citation type="submission" date="2014-02" db="EMBL/GenBank/DDBJ databases">
        <title>The genome sequence of Colletotrichum simmondsii CBS122122.</title>
        <authorList>
            <person name="Baroncelli R."/>
            <person name="Thon M.R."/>
        </authorList>
    </citation>
    <scope>NUCLEOTIDE SEQUENCE [LARGE SCALE GENOMIC DNA]</scope>
    <source>
        <strain evidence="2 3">CBS122122</strain>
    </source>
</reference>
<dbReference type="EMBL" id="JFBX01000882">
    <property type="protein sequence ID" value="KXH26025.1"/>
    <property type="molecule type" value="Genomic_DNA"/>
</dbReference>
<dbReference type="SUPFAM" id="SSF56112">
    <property type="entry name" value="Protein kinase-like (PK-like)"/>
    <property type="match status" value="1"/>
</dbReference>
<accession>A0A135RQZ9</accession>
<dbReference type="PANTHER" id="PTHR37542:SF3">
    <property type="entry name" value="PRION-INHIBITION AND PROPAGATION HELO DOMAIN-CONTAINING PROTEIN"/>
    <property type="match status" value="1"/>
</dbReference>
<dbReference type="PANTHER" id="PTHR37542">
    <property type="entry name" value="HELO DOMAIN-CONTAINING PROTEIN-RELATED"/>
    <property type="match status" value="1"/>
</dbReference>
<gene>
    <name evidence="2" type="ORF">CSIM01_12979</name>
</gene>
<evidence type="ECO:0000313" key="2">
    <source>
        <dbReference type="EMBL" id="KXH26025.1"/>
    </source>
</evidence>
<sequence>MTNSNSNDGTIGLGEVVFRTEETARKLVDLANTTKTIQLQARRQMNQLQSELHRTIALYRLIYNDQICHLETSSTTFRSLAPVDLNICRYSFRRANETLRLFQQSPVTAGPAETSLASPHYPKLLLETHRQVKALNDEIRADVVLAIKRVLNQDLFSRDTRAVQLRDIAVGRDPSLDHDIWQIRIQRGEAPLIASLLLAGDDTFHTPGADGVDGVSVTASCLRFRDANTIVETRALPRVDPDICRKTLKLATLLHATRSPYLLRCTGFRVLTQNRNQNREQDPNQRLEYFYDASPLHGCRSAEIHRLSEHLGSPTGHFTRGRREAAARILSDKIRFAGQLARAVSELHAVDRVHGAVRAENVWFGVRGGEYEAKVSVPLLVGAGFEEGEVRRCRVRGGGEDCGDGGEALEEGKRGDIFALGVLLLEIGLGRSITEVASASASASATSSTASSSGGAGSGVGVGAVSAAEHLGTLNAVMGGRYTAAVRAALDPRQLAVAFSAMEAGGGAEGRGGGGEDEGGNEDKSVFGESGSCGLDRAFRGVVVDELLGVVGRA</sequence>
<evidence type="ECO:0008006" key="4">
    <source>
        <dbReference type="Google" id="ProtNLM"/>
    </source>
</evidence>
<dbReference type="InterPro" id="IPR011009">
    <property type="entry name" value="Kinase-like_dom_sf"/>
</dbReference>
<feature type="region of interest" description="Disordered" evidence="1">
    <location>
        <begin position="506"/>
        <end position="527"/>
    </location>
</feature>
<keyword evidence="3" id="KW-1185">Reference proteome</keyword>
<protein>
    <recommendedName>
        <fullName evidence="4">Protein kinase domain-containing protein</fullName>
    </recommendedName>
</protein>
<evidence type="ECO:0000256" key="1">
    <source>
        <dbReference type="SAM" id="MobiDB-lite"/>
    </source>
</evidence>
<organism evidence="2 3">
    <name type="scientific">Colletotrichum simmondsii</name>
    <dbReference type="NCBI Taxonomy" id="703756"/>
    <lineage>
        <taxon>Eukaryota</taxon>
        <taxon>Fungi</taxon>
        <taxon>Dikarya</taxon>
        <taxon>Ascomycota</taxon>
        <taxon>Pezizomycotina</taxon>
        <taxon>Sordariomycetes</taxon>
        <taxon>Hypocreomycetidae</taxon>
        <taxon>Glomerellales</taxon>
        <taxon>Glomerellaceae</taxon>
        <taxon>Colletotrichum</taxon>
        <taxon>Colletotrichum acutatum species complex</taxon>
    </lineage>
</organism>
<dbReference type="AlphaFoldDB" id="A0A135RQZ9"/>
<proteinExistence type="predicted"/>
<dbReference type="Gene3D" id="1.10.510.10">
    <property type="entry name" value="Transferase(Phosphotransferase) domain 1"/>
    <property type="match status" value="1"/>
</dbReference>
<dbReference type="OrthoDB" id="4847910at2759"/>
<comment type="caution">
    <text evidence="2">The sequence shown here is derived from an EMBL/GenBank/DDBJ whole genome shotgun (WGS) entry which is preliminary data.</text>
</comment>
<name>A0A135RQZ9_9PEZI</name>
<dbReference type="Proteomes" id="UP000070328">
    <property type="component" value="Unassembled WGS sequence"/>
</dbReference>